<keyword evidence="3" id="KW-1185">Reference proteome</keyword>
<reference evidence="2 3" key="1">
    <citation type="submission" date="2019-03" db="EMBL/GenBank/DDBJ databases">
        <title>Genomics of glacier-inhabiting Cryobacterium strains.</title>
        <authorList>
            <person name="Liu Q."/>
            <person name="Xin Y.-H."/>
        </authorList>
    </citation>
    <scope>NUCLEOTIDE SEQUENCE [LARGE SCALE GENOMIC DNA]</scope>
    <source>
        <strain evidence="2 3">Hh4</strain>
    </source>
</reference>
<comment type="caution">
    <text evidence="2">The sequence shown here is derived from an EMBL/GenBank/DDBJ whole genome shotgun (WGS) entry which is preliminary data.</text>
</comment>
<dbReference type="PROSITE" id="PS51257">
    <property type="entry name" value="PROKAR_LIPOPROTEIN"/>
    <property type="match status" value="1"/>
</dbReference>
<dbReference type="EMBL" id="SOHH01000087">
    <property type="protein sequence ID" value="TFD74748.1"/>
    <property type="molecule type" value="Genomic_DNA"/>
</dbReference>
<proteinExistence type="predicted"/>
<accession>A0A4R9B2U7</accession>
<dbReference type="Proteomes" id="UP000298313">
    <property type="component" value="Unassembled WGS sequence"/>
</dbReference>
<feature type="region of interest" description="Disordered" evidence="1">
    <location>
        <begin position="23"/>
        <end position="49"/>
    </location>
</feature>
<dbReference type="OrthoDB" id="4484996at2"/>
<name>A0A4R9B2U7_9MICO</name>
<evidence type="ECO:0008006" key="4">
    <source>
        <dbReference type="Google" id="ProtNLM"/>
    </source>
</evidence>
<evidence type="ECO:0000313" key="3">
    <source>
        <dbReference type="Proteomes" id="UP000298313"/>
    </source>
</evidence>
<sequence length="169" mass="17812">MKKASIIILAAVLTLTGCVPVSQVRERPTDPGPSFAATPETEKPSPPTTAKFGEAVTYLNDLSISVSVPAPYTPGEYAAGHDRPAAVVFNITVTNGGTKNFEPFLYSTASSGGAEASKIYDGDIGSSPNTVILPGQTITYSEAYSVNDPAQIVFQIKPSFEYDDAIFTQ</sequence>
<evidence type="ECO:0000313" key="2">
    <source>
        <dbReference type="EMBL" id="TFD74748.1"/>
    </source>
</evidence>
<organism evidence="2 3">
    <name type="scientific">Cryobacterium fucosi</name>
    <dbReference type="NCBI Taxonomy" id="1259157"/>
    <lineage>
        <taxon>Bacteria</taxon>
        <taxon>Bacillati</taxon>
        <taxon>Actinomycetota</taxon>
        <taxon>Actinomycetes</taxon>
        <taxon>Micrococcales</taxon>
        <taxon>Microbacteriaceae</taxon>
        <taxon>Cryobacterium</taxon>
    </lineage>
</organism>
<protein>
    <recommendedName>
        <fullName evidence="4">DUF4352 domain-containing protein</fullName>
    </recommendedName>
</protein>
<dbReference type="RefSeq" id="WP_134524391.1">
    <property type="nucleotide sequence ID" value="NZ_SOHH01000087.1"/>
</dbReference>
<dbReference type="AlphaFoldDB" id="A0A4R9B2U7"/>
<evidence type="ECO:0000256" key="1">
    <source>
        <dbReference type="SAM" id="MobiDB-lite"/>
    </source>
</evidence>
<gene>
    <name evidence="2" type="ORF">E3T48_12545</name>
</gene>